<name>A0ABX0NJV1_9BURK</name>
<dbReference type="Gene3D" id="1.20.120.20">
    <property type="entry name" value="Apolipoprotein"/>
    <property type="match status" value="1"/>
</dbReference>
<proteinExistence type="predicted"/>
<protein>
    <recommendedName>
        <fullName evidence="3">DUF1640 domain-containing protein</fullName>
    </recommendedName>
</protein>
<gene>
    <name evidence="1" type="ORF">F2P44_24205</name>
</gene>
<evidence type="ECO:0000313" key="1">
    <source>
        <dbReference type="EMBL" id="NHZ82360.1"/>
    </source>
</evidence>
<dbReference type="RefSeq" id="WP_167090310.1">
    <property type="nucleotide sequence ID" value="NZ_WHJG01000032.1"/>
</dbReference>
<evidence type="ECO:0000313" key="2">
    <source>
        <dbReference type="Proteomes" id="UP000621455"/>
    </source>
</evidence>
<comment type="caution">
    <text evidence="1">The sequence shown here is derived from an EMBL/GenBank/DDBJ whole genome shotgun (WGS) entry which is preliminary data.</text>
</comment>
<keyword evidence="2" id="KW-1185">Reference proteome</keyword>
<sequence length="170" mass="18749">MTIEFDAIGHAQQLESAGVARNQADLHAKALTEVASAGVSTSDHVQMKDEWQRDIRRSEERLSSQITLAKTELSAELQTFRTESSAKIEVLDAKIDGVRTDLTTNIDGVRTDLTAKIDAVRTDLTAKIDGVRTDLNAKVDSVKEALTVHRWLLGVLLVMNSAIFARIYFP</sequence>
<dbReference type="SUPFAM" id="SSF47162">
    <property type="entry name" value="Apolipoprotein"/>
    <property type="match status" value="1"/>
</dbReference>
<accession>A0ABX0NJV1</accession>
<dbReference type="Proteomes" id="UP000621455">
    <property type="component" value="Unassembled WGS sequence"/>
</dbReference>
<dbReference type="EMBL" id="WHJG01000032">
    <property type="protein sequence ID" value="NHZ82360.1"/>
    <property type="molecule type" value="Genomic_DNA"/>
</dbReference>
<reference evidence="1 2" key="1">
    <citation type="submission" date="2019-10" db="EMBL/GenBank/DDBJ databases">
        <title>Taxonomy of Antarctic Massilia spp.: description of Massilia rubra sp. nov., Massilia aquatica sp. nov., Massilia mucilaginosa sp. nov., Massilia frigida sp. nov. isolated from streams, lakes and regoliths.</title>
        <authorList>
            <person name="Holochova P."/>
            <person name="Sedlacek I."/>
            <person name="Kralova S."/>
            <person name="Maslanova I."/>
            <person name="Busse H.-J."/>
            <person name="Stankova E."/>
            <person name="Vrbovska V."/>
            <person name="Kovarovic V."/>
            <person name="Bartak M."/>
            <person name="Svec P."/>
            <person name="Pantucek R."/>
        </authorList>
    </citation>
    <scope>NUCLEOTIDE SEQUENCE [LARGE SCALE GENOMIC DNA]</scope>
    <source>
        <strain evidence="1 2">CCM 8695</strain>
    </source>
</reference>
<organism evidence="1 2">
    <name type="scientific">Massilia frigida</name>
    <dbReference type="NCBI Taxonomy" id="2609281"/>
    <lineage>
        <taxon>Bacteria</taxon>
        <taxon>Pseudomonadati</taxon>
        <taxon>Pseudomonadota</taxon>
        <taxon>Betaproteobacteria</taxon>
        <taxon>Burkholderiales</taxon>
        <taxon>Oxalobacteraceae</taxon>
        <taxon>Telluria group</taxon>
        <taxon>Massilia</taxon>
    </lineage>
</organism>
<evidence type="ECO:0008006" key="3">
    <source>
        <dbReference type="Google" id="ProtNLM"/>
    </source>
</evidence>